<dbReference type="RefSeq" id="WP_173283689.1">
    <property type="nucleotide sequence ID" value="NZ_CP054020.1"/>
</dbReference>
<protein>
    <submittedName>
        <fullName evidence="1">Uncharacterized protein</fullName>
    </submittedName>
</protein>
<evidence type="ECO:0000313" key="2">
    <source>
        <dbReference type="Proteomes" id="UP000504724"/>
    </source>
</evidence>
<dbReference type="Proteomes" id="UP000504724">
    <property type="component" value="Chromosome"/>
</dbReference>
<dbReference type="AlphaFoldDB" id="A0A7D4NWS8"/>
<proteinExistence type="predicted"/>
<name>A0A7D4NWS8_9GAMM</name>
<sequence length="362" mass="41878">MGGSFDSRLKQQWFKDQWTFALDYQLSGSDSYLNTIANTLSPYYDQPDRAQLFNLTDMIKDSGRLFSYQRLDRLNATYNAANYSIKFGRQVMSWGNGQVFNPLDRINPFAPNQIDKSYKPGLDMLSGQRYLNNGDELNWFILPRRELATEELSYDASSYGFKLYHFGQNADYQWILAKDAREQLFGWEVTVNRDNGLWNVDVLCSYDNEHNRYYYSALGNWQNSFELLTKQTIAFAELYYNGYGSTVNRPKIEQLPAQLQLLQSSGKTFVSNRLYSALGATIELNPLWNLNPTLISNLQDGSHLLSLNLQVSLSDNDLIITNWQEPIGRRGSEFIGLESDLSSDYSSYSRQLFIQWQHFFAL</sequence>
<organism evidence="1 2">
    <name type="scientific">Thiomicrorhabdus xiamenensis</name>
    <dbReference type="NCBI Taxonomy" id="2739063"/>
    <lineage>
        <taxon>Bacteria</taxon>
        <taxon>Pseudomonadati</taxon>
        <taxon>Pseudomonadota</taxon>
        <taxon>Gammaproteobacteria</taxon>
        <taxon>Thiotrichales</taxon>
        <taxon>Piscirickettsiaceae</taxon>
        <taxon>Thiomicrorhabdus</taxon>
    </lineage>
</organism>
<dbReference type="KEGG" id="txa:HQN79_00200"/>
<gene>
    <name evidence="1" type="ORF">HQN79_00200</name>
</gene>
<evidence type="ECO:0000313" key="1">
    <source>
        <dbReference type="EMBL" id="QKI88098.1"/>
    </source>
</evidence>
<dbReference type="EMBL" id="CP054020">
    <property type="protein sequence ID" value="QKI88098.1"/>
    <property type="molecule type" value="Genomic_DNA"/>
</dbReference>
<reference evidence="1 2" key="1">
    <citation type="submission" date="2020-05" db="EMBL/GenBank/DDBJ databases">
        <title>Thiomicrorhabdus sediminis sp.nov. and Thiomicrorhabdus xiamenensis sp.nov., novel sulfur-oxidizing bacteria isolated from coastal sediment.</title>
        <authorList>
            <person name="Liu X."/>
        </authorList>
    </citation>
    <scope>NUCLEOTIDE SEQUENCE [LARGE SCALE GENOMIC DNA]</scope>
    <source>
        <strain evidence="1 2">G2</strain>
    </source>
</reference>
<keyword evidence="2" id="KW-1185">Reference proteome</keyword>
<accession>A0A7D4NWS8</accession>